<evidence type="ECO:0000313" key="2">
    <source>
        <dbReference type="Proteomes" id="UP000184245"/>
    </source>
</evidence>
<keyword evidence="2" id="KW-1185">Reference proteome</keyword>
<organism evidence="1 2">
    <name type="scientific">Lactonifactor longoviformis DSM 17459</name>
    <dbReference type="NCBI Taxonomy" id="1122155"/>
    <lineage>
        <taxon>Bacteria</taxon>
        <taxon>Bacillati</taxon>
        <taxon>Bacillota</taxon>
        <taxon>Clostridia</taxon>
        <taxon>Eubacteriales</taxon>
        <taxon>Clostridiaceae</taxon>
        <taxon>Lactonifactor</taxon>
    </lineage>
</organism>
<evidence type="ECO:0000313" key="1">
    <source>
        <dbReference type="EMBL" id="SHF44637.1"/>
    </source>
</evidence>
<reference evidence="1 2" key="1">
    <citation type="submission" date="2016-11" db="EMBL/GenBank/DDBJ databases">
        <authorList>
            <person name="Jaros S."/>
            <person name="Januszkiewicz K."/>
            <person name="Wedrychowicz H."/>
        </authorList>
    </citation>
    <scope>NUCLEOTIDE SEQUENCE [LARGE SCALE GENOMIC DNA]</scope>
    <source>
        <strain evidence="1 2">DSM 17459</strain>
    </source>
</reference>
<sequence>MNKRKTGTENQFRVIQEPGEVEIPRQKAKMYQFMKSKKKGRRK</sequence>
<dbReference type="STRING" id="1122155.SAMN02745158_03766"/>
<protein>
    <submittedName>
        <fullName evidence="1">Uncharacterized protein</fullName>
    </submittedName>
</protein>
<gene>
    <name evidence="1" type="ORF">SAMN02745158_03766</name>
</gene>
<accession>A0A1M5BQX5</accession>
<dbReference type="AlphaFoldDB" id="A0A1M5BQX5"/>
<dbReference type="RefSeq" id="WP_278320874.1">
    <property type="nucleotide sequence ID" value="NZ_FQVI01000029.1"/>
</dbReference>
<dbReference type="EMBL" id="FQVI01000029">
    <property type="protein sequence ID" value="SHF44637.1"/>
    <property type="molecule type" value="Genomic_DNA"/>
</dbReference>
<name>A0A1M5BQX5_9CLOT</name>
<proteinExistence type="predicted"/>
<dbReference type="Proteomes" id="UP000184245">
    <property type="component" value="Unassembled WGS sequence"/>
</dbReference>